<dbReference type="AlphaFoldDB" id="A0AAV7VBW3"/>
<name>A0AAV7VBW3_PLEWA</name>
<evidence type="ECO:0000313" key="2">
    <source>
        <dbReference type="Proteomes" id="UP001066276"/>
    </source>
</evidence>
<keyword evidence="2" id="KW-1185">Reference proteome</keyword>
<sequence>MYAVAQVFQQSSGRSGTGLCGCQNDRWIERVPLPRTAMPPALRPWSSQKCNNPVGFASLQPLIPPDFVDFTVSLKISNVIYCDSNKRLGNIGTLDDGTRLAS</sequence>
<accession>A0AAV7VBW3</accession>
<reference evidence="1" key="1">
    <citation type="journal article" date="2022" name="bioRxiv">
        <title>Sequencing and chromosome-scale assembly of the giantPleurodeles waltlgenome.</title>
        <authorList>
            <person name="Brown T."/>
            <person name="Elewa A."/>
            <person name="Iarovenko S."/>
            <person name="Subramanian E."/>
            <person name="Araus A.J."/>
            <person name="Petzold A."/>
            <person name="Susuki M."/>
            <person name="Suzuki K.-i.T."/>
            <person name="Hayashi T."/>
            <person name="Toyoda A."/>
            <person name="Oliveira C."/>
            <person name="Osipova E."/>
            <person name="Leigh N.D."/>
            <person name="Simon A."/>
            <person name="Yun M.H."/>
        </authorList>
    </citation>
    <scope>NUCLEOTIDE SEQUENCE</scope>
    <source>
        <strain evidence="1">20211129_DDA</strain>
        <tissue evidence="1">Liver</tissue>
    </source>
</reference>
<dbReference type="Proteomes" id="UP001066276">
    <property type="component" value="Chromosome 2_1"/>
</dbReference>
<proteinExistence type="predicted"/>
<protein>
    <submittedName>
        <fullName evidence="1">Uncharacterized protein</fullName>
    </submittedName>
</protein>
<evidence type="ECO:0000313" key="1">
    <source>
        <dbReference type="EMBL" id="KAJ1198808.1"/>
    </source>
</evidence>
<organism evidence="1 2">
    <name type="scientific">Pleurodeles waltl</name>
    <name type="common">Iberian ribbed newt</name>
    <dbReference type="NCBI Taxonomy" id="8319"/>
    <lineage>
        <taxon>Eukaryota</taxon>
        <taxon>Metazoa</taxon>
        <taxon>Chordata</taxon>
        <taxon>Craniata</taxon>
        <taxon>Vertebrata</taxon>
        <taxon>Euteleostomi</taxon>
        <taxon>Amphibia</taxon>
        <taxon>Batrachia</taxon>
        <taxon>Caudata</taxon>
        <taxon>Salamandroidea</taxon>
        <taxon>Salamandridae</taxon>
        <taxon>Pleurodelinae</taxon>
        <taxon>Pleurodeles</taxon>
    </lineage>
</organism>
<gene>
    <name evidence="1" type="ORF">NDU88_002647</name>
</gene>
<dbReference type="EMBL" id="JANPWB010000003">
    <property type="protein sequence ID" value="KAJ1198808.1"/>
    <property type="molecule type" value="Genomic_DNA"/>
</dbReference>
<comment type="caution">
    <text evidence="1">The sequence shown here is derived from an EMBL/GenBank/DDBJ whole genome shotgun (WGS) entry which is preliminary data.</text>
</comment>